<evidence type="ECO:0000313" key="3">
    <source>
        <dbReference type="EMBL" id="MDP9970692.1"/>
    </source>
</evidence>
<dbReference type="GO" id="GO:0008233">
    <property type="term" value="F:peptidase activity"/>
    <property type="evidence" value="ECO:0007669"/>
    <property type="project" value="UniProtKB-KW"/>
</dbReference>
<gene>
    <name evidence="3" type="ORF">J2W39_001925</name>
</gene>
<keyword evidence="3" id="KW-0378">Hydrolase</keyword>
<dbReference type="RefSeq" id="WP_278876502.1">
    <property type="nucleotide sequence ID" value="NZ_CAXUQF020000001.1"/>
</dbReference>
<keyword evidence="3" id="KW-0645">Protease</keyword>
<dbReference type="InterPro" id="IPR006286">
    <property type="entry name" value="C56_PfpI-like"/>
</dbReference>
<comment type="caution">
    <text evidence="3">The sequence shown here is derived from an EMBL/GenBank/DDBJ whole genome shotgun (WGS) entry which is preliminary data.</text>
</comment>
<reference evidence="3" key="1">
    <citation type="submission" date="2023-07" db="EMBL/GenBank/DDBJ databases">
        <title>Sorghum-associated microbial communities from plants grown in Nebraska, USA.</title>
        <authorList>
            <person name="Schachtman D."/>
        </authorList>
    </citation>
    <scope>NUCLEOTIDE SEQUENCE</scope>
    <source>
        <strain evidence="3">DS3315</strain>
    </source>
</reference>
<dbReference type="EC" id="3.2.-.-" evidence="3"/>
<dbReference type="CDD" id="cd03134">
    <property type="entry name" value="GATase1_PfpI_like"/>
    <property type="match status" value="1"/>
</dbReference>
<dbReference type="GO" id="GO:0016798">
    <property type="term" value="F:hydrolase activity, acting on glycosyl bonds"/>
    <property type="evidence" value="ECO:0007669"/>
    <property type="project" value="UniProtKB-KW"/>
</dbReference>
<comment type="similarity">
    <text evidence="1">Belongs to the peptidase C56 family.</text>
</comment>
<dbReference type="PROSITE" id="PS51276">
    <property type="entry name" value="PEPTIDASE_C56_PFPI"/>
    <property type="match status" value="1"/>
</dbReference>
<organism evidence="3 4">
    <name type="scientific">Variovorax paradoxus</name>
    <dbReference type="NCBI Taxonomy" id="34073"/>
    <lineage>
        <taxon>Bacteria</taxon>
        <taxon>Pseudomonadati</taxon>
        <taxon>Pseudomonadota</taxon>
        <taxon>Betaproteobacteria</taxon>
        <taxon>Burkholderiales</taxon>
        <taxon>Comamonadaceae</taxon>
        <taxon>Variovorax</taxon>
    </lineage>
</organism>
<feature type="domain" description="DJ-1/PfpI" evidence="2">
    <location>
        <begin position="13"/>
        <end position="179"/>
    </location>
</feature>
<evidence type="ECO:0000259" key="2">
    <source>
        <dbReference type="Pfam" id="PF01965"/>
    </source>
</evidence>
<proteinExistence type="inferred from homology"/>
<keyword evidence="3" id="KW-0326">Glycosidase</keyword>
<dbReference type="NCBIfam" id="TIGR01382">
    <property type="entry name" value="PfpI"/>
    <property type="match status" value="1"/>
</dbReference>
<accession>A0AAW8ECZ7</accession>
<dbReference type="Gene3D" id="3.40.50.880">
    <property type="match status" value="1"/>
</dbReference>
<dbReference type="Pfam" id="PF01965">
    <property type="entry name" value="DJ-1_PfpI"/>
    <property type="match status" value="1"/>
</dbReference>
<protein>
    <submittedName>
        <fullName evidence="3">Protease I</fullName>
        <ecNumber evidence="3">3.2.-.-</ecNumber>
    </submittedName>
</protein>
<dbReference type="PANTHER" id="PTHR42733">
    <property type="entry name" value="DJ-1 PROTEIN"/>
    <property type="match status" value="1"/>
</dbReference>
<dbReference type="PANTHER" id="PTHR42733:SF12">
    <property type="entry name" value="PROTEINASE"/>
    <property type="match status" value="1"/>
</dbReference>
<dbReference type="SUPFAM" id="SSF52317">
    <property type="entry name" value="Class I glutamine amidotransferase-like"/>
    <property type="match status" value="1"/>
</dbReference>
<dbReference type="InterPro" id="IPR002818">
    <property type="entry name" value="DJ-1/PfpI"/>
</dbReference>
<dbReference type="GO" id="GO:0006508">
    <property type="term" value="P:proteolysis"/>
    <property type="evidence" value="ECO:0007669"/>
    <property type="project" value="UniProtKB-KW"/>
</dbReference>
<dbReference type="EMBL" id="JAUSRV010000004">
    <property type="protein sequence ID" value="MDP9970692.1"/>
    <property type="molecule type" value="Genomic_DNA"/>
</dbReference>
<evidence type="ECO:0000313" key="4">
    <source>
        <dbReference type="Proteomes" id="UP001224845"/>
    </source>
</evidence>
<name>A0AAW8ECZ7_VARPD</name>
<evidence type="ECO:0000256" key="1">
    <source>
        <dbReference type="ARBA" id="ARBA00008542"/>
    </source>
</evidence>
<dbReference type="Proteomes" id="UP001224845">
    <property type="component" value="Unassembled WGS sequence"/>
</dbReference>
<dbReference type="AlphaFoldDB" id="A0AAW8ECZ7"/>
<sequence>MPTTISSSSLDGMKVAILVADGFEQAEMTEPRKALELAGAQTQIVSPLDGSVRAWKQLEPADTFEVDVPLKNADADDFDALLLPGGVANPDALRINQKAVAFVRAFVESGRPIAAICHGPWTLIDAGGVQGRRMTSWPSLRADLHNAGAKWVDKEVVVDSGLVTSRRPGDLPAFIREMTTMFELAHEAAIH</sequence>
<dbReference type="InterPro" id="IPR029062">
    <property type="entry name" value="Class_I_gatase-like"/>
</dbReference>